<proteinExistence type="predicted"/>
<dbReference type="EMBL" id="CM020618">
    <property type="protein sequence ID" value="KAK1859797.1"/>
    <property type="molecule type" value="Genomic_DNA"/>
</dbReference>
<keyword evidence="2" id="KW-1185">Reference proteome</keyword>
<dbReference type="Proteomes" id="UP000798662">
    <property type="component" value="Chromosome 1"/>
</dbReference>
<evidence type="ECO:0000313" key="1">
    <source>
        <dbReference type="EMBL" id="KAK1859797.1"/>
    </source>
</evidence>
<sequence length="1074" mass="110495">MAANVPLHRPLSAVVKAVPSGDTVVLVKPQPGASGPPPELRLSLASLAAPKLAQTHGPGAPTGASPDSDGFFPPDEAGAWAARELLRKKLVGKPVSFCVDYRVTALQGRLFGSLSLPSPAGEAAASKGGVSMELVSAGLARLRRHNPENERAADFDALVAAEDAAVAAGRGIHNKTPGAGPVQPSRRVHLPFGSTAAAEAYVASVGGTTLDGIVDHVINGAVLRVLIKDDDAPSGEADPTMYRAVTVSIAGVICPGFRRPEGSAPPGSSPAGAPPAPIPMPFALNAKVFTESRILHRDVRISLGGVDKSGMLLGTVSDPVGLGEELLRRGLARTMGYSLDQSAEAPALRAAERTARNARLGVWKDWVAPTTGAVAPSGGTESWAGRVVEVVSGDMLAIQDERSPTSEPRRLSLASVRAPRLGRGAERDAPGAYAARELLRKRLIGRRVLVTVEYTRVLGAPGGGPTGGGTAGGPAAASVGASNAPKSAAPAAGRSDAMRFVSLRRDIKDAEDVGLMLIKEGLATVSRHRGDEARASGYEEYLVAEKEATAKRDAFSAADGPSSGRARVNDLTGPAGKKRAKEMVDYFQRTGPQRAIIEYVMTGSRFRVMLIKDSALATLALKAVACPPSTRRVYGPGGVLKESVPGEPLGDEAHAFSRDTFLQRDVDVSIDSCDRTGAFLGTFSVPAADGKGREDAARMLLEAGYGKLHPAYYPAEDPNSRPLVAAAAAAKAAGKGVWKGYHEPTAAEIADAAAKAAAARAGPTVVGRVVDVGFAGKLCIQTEAAARQMSSVEGALAALSLDGGTPAASSRVGEVLAAKWNGDWYRAKVLAAASASGGASAAARVRFLDYGNEDWVAPEDLRPINAATPLASMAPLAIVAAVDAVMVPGEDHEAGRDAGLLLRELAMGRRVRVSGGDAVVLTDGESVAGSGSSSSAAGGSGSGSGSSAAPAIVVNGGDDAFPTPADAAASRRSRSSGKGGPSPARSAPASRPAGGGGSASRSTATLAEQMLQAGLARNWRRQDASTRALAERYRDAEDVGRRTRKHIWRYGDAYASDEDDDEETQAAHRRKYGP</sequence>
<comment type="caution">
    <text evidence="1">The sequence shown here is derived from an EMBL/GenBank/DDBJ whole genome shotgun (WGS) entry which is preliminary data.</text>
</comment>
<reference evidence="1" key="1">
    <citation type="submission" date="2019-11" db="EMBL/GenBank/DDBJ databases">
        <title>Nori genome reveals adaptations in red seaweeds to the harsh intertidal environment.</title>
        <authorList>
            <person name="Wang D."/>
            <person name="Mao Y."/>
        </authorList>
    </citation>
    <scope>NUCLEOTIDE SEQUENCE</scope>
    <source>
        <tissue evidence="1">Gametophyte</tissue>
    </source>
</reference>
<organism evidence="1 2">
    <name type="scientific">Pyropia yezoensis</name>
    <name type="common">Susabi-nori</name>
    <name type="synonym">Porphyra yezoensis</name>
    <dbReference type="NCBI Taxonomy" id="2788"/>
    <lineage>
        <taxon>Eukaryota</taxon>
        <taxon>Rhodophyta</taxon>
        <taxon>Bangiophyceae</taxon>
        <taxon>Bangiales</taxon>
        <taxon>Bangiaceae</taxon>
        <taxon>Pyropia</taxon>
    </lineage>
</organism>
<name>A0ACC3BQK3_PYRYE</name>
<accession>A0ACC3BQK3</accession>
<protein>
    <submittedName>
        <fullName evidence="1">Uncharacterized protein</fullName>
    </submittedName>
</protein>
<gene>
    <name evidence="1" type="ORF">I4F81_002391</name>
</gene>
<evidence type="ECO:0000313" key="2">
    <source>
        <dbReference type="Proteomes" id="UP000798662"/>
    </source>
</evidence>